<evidence type="ECO:0008006" key="3">
    <source>
        <dbReference type="Google" id="ProtNLM"/>
    </source>
</evidence>
<sequence length="201" mass="23463">MIQFLRYSIFLLCISCGASYSLPDTYQKEKTGEHIPNPYFDIGEYHLRATIEAYGHSFNGVLAIKILTHSHIIALTTDFGNTLLKFYYKRGQSWRVEYITEALDRKPLIRLLQRDFEDLLEADRYGDKYLHDQEVAYVAIEGKRKVYLFENQDKKIYKQLNTKKSKPYTTFTAYYSSAGALSQLVIEHHTLPMKMILDVLP</sequence>
<comment type="caution">
    <text evidence="1">The sequence shown here is derived from an EMBL/GenBank/DDBJ whole genome shotgun (WGS) entry which is preliminary data.</text>
</comment>
<keyword evidence="2" id="KW-1185">Reference proteome</keyword>
<dbReference type="Proteomes" id="UP001311730">
    <property type="component" value="Unassembled WGS sequence"/>
</dbReference>
<name>A0ABU5Z880_9FLAO</name>
<evidence type="ECO:0000313" key="2">
    <source>
        <dbReference type="Proteomes" id="UP001311730"/>
    </source>
</evidence>
<dbReference type="RefSeq" id="WP_323982752.1">
    <property type="nucleotide sequence ID" value="NZ_JAYKBW010000003.1"/>
</dbReference>
<evidence type="ECO:0000313" key="1">
    <source>
        <dbReference type="EMBL" id="MEB3074332.1"/>
    </source>
</evidence>
<organism evidence="1 2">
    <name type="scientific">Capnocytophaga gingivalis</name>
    <dbReference type="NCBI Taxonomy" id="1017"/>
    <lineage>
        <taxon>Bacteria</taxon>
        <taxon>Pseudomonadati</taxon>
        <taxon>Bacteroidota</taxon>
        <taxon>Flavobacteriia</taxon>
        <taxon>Flavobacteriales</taxon>
        <taxon>Flavobacteriaceae</taxon>
        <taxon>Capnocytophaga</taxon>
    </lineage>
</organism>
<accession>A0ABU5Z880</accession>
<dbReference type="EMBL" id="JAYKBW010000003">
    <property type="protein sequence ID" value="MEB3074332.1"/>
    <property type="molecule type" value="Genomic_DNA"/>
</dbReference>
<gene>
    <name evidence="1" type="ORF">VJJ08_03325</name>
</gene>
<reference evidence="1 2" key="1">
    <citation type="submission" date="2023-12" db="EMBL/GenBank/DDBJ databases">
        <title>Genomic sequences of Capnocytophaga and Parvimonas strains.</title>
        <authorList>
            <person name="Watt R.M."/>
            <person name="Wang M."/>
            <person name="Yang T."/>
            <person name="Tong W.M."/>
        </authorList>
    </citation>
    <scope>NUCLEOTIDE SEQUENCE [LARGE SCALE GENOMIC DNA]</scope>
    <source>
        <strain evidence="1 2">CCUG 13096</strain>
    </source>
</reference>
<protein>
    <recommendedName>
        <fullName evidence="3">DUF4292 domain-containing protein</fullName>
    </recommendedName>
</protein>
<proteinExistence type="predicted"/>